<dbReference type="GO" id="GO:0016301">
    <property type="term" value="F:kinase activity"/>
    <property type="evidence" value="ECO:0007669"/>
    <property type="project" value="UniProtKB-KW"/>
</dbReference>
<evidence type="ECO:0000313" key="1">
    <source>
        <dbReference type="EMBL" id="RSL15668.1"/>
    </source>
</evidence>
<sequence>MPVTEEIVQKDFEVEIQARIDAERARLRAEAGLARMREFKKPVERTFTAAERDYVTILFGGLTWKHEEMIKAVFHGSGYRCENIPTPIVDDFQAGKEFGNNGQCNPTYFTVGNLVRYLQKLEQQGETRQQIIDNYVFFTAGSCGPCRFGMYEAEYRFALKNAGFDGFRVLLFQQTDGIKAASGEPGLKFSVDFGMGMLNALNLGDVINELVYQVRPFEVNKGETDRVIQESVKTLTDTLRDRKRWHIMDAAPSWAKPYLEKHEKLESIGCTLGKIGNNLYGKEYVDALHACRDSINSIEVDRFRVKPVIKITGEFWAQTTEGDGNFNMFAFLEKEGAQVLVEPIATWIAYMMFVAKEGAKARADAEAPYRDPKWYEIKKRLTNDLKIFKKTGGLSAGSVMWTYFYHRTIKHMGDTAHHLIPQKELSRLAHPFYHQLARGGEGYMEVGKNVYYTVNHLCHMVLALKPFGCMPSTQSDGVQSRVVNKFKDMIFLPIETSGEGEVNAHSRVQMALAEAKAKARAEFDGVLQQTGRSLEELREYVDEHPHLKRALYKVPHRQGIAGTAAQFAWHVSDLMKKDSAYRRRIRTAVPLQRVA</sequence>
<reference evidence="1 2" key="1">
    <citation type="submission" date="2018-12" db="EMBL/GenBank/DDBJ databases">
        <title>Sequencing of bacterial isolates from soil warming experiment in Harvard Forest, Massachusetts, USA.</title>
        <authorList>
            <person name="Deangelis K."/>
        </authorList>
    </citation>
    <scope>NUCLEOTIDE SEQUENCE [LARGE SCALE GENOMIC DNA]</scope>
    <source>
        <strain evidence="1 2">EB153</strain>
    </source>
</reference>
<dbReference type="PANTHER" id="PTHR32329:SF2">
    <property type="entry name" value="BIFUNCTIONAL PROTEIN [INCLUDES 2-HYDROXYACYL-COA DEHYDRATASE (N-TER) AND ITS ACTIVATOR DOMAIN (C_TERM)"/>
    <property type="match status" value="1"/>
</dbReference>
<dbReference type="AlphaFoldDB" id="A0A428MFJ9"/>
<comment type="caution">
    <text evidence="1">The sequence shown here is derived from an EMBL/GenBank/DDBJ whole genome shotgun (WGS) entry which is preliminary data.</text>
</comment>
<protein>
    <submittedName>
        <fullName evidence="1">Putative nucleotide-binding protein (Sugar kinase/HSP70/actin superfamily)</fullName>
    </submittedName>
</protein>
<organism evidence="1 2">
    <name type="scientific">Edaphobacter aggregans</name>
    <dbReference type="NCBI Taxonomy" id="570835"/>
    <lineage>
        <taxon>Bacteria</taxon>
        <taxon>Pseudomonadati</taxon>
        <taxon>Acidobacteriota</taxon>
        <taxon>Terriglobia</taxon>
        <taxon>Terriglobales</taxon>
        <taxon>Acidobacteriaceae</taxon>
        <taxon>Edaphobacter</taxon>
    </lineage>
</organism>
<dbReference type="Proteomes" id="UP000269669">
    <property type="component" value="Unassembled WGS sequence"/>
</dbReference>
<name>A0A428MFJ9_9BACT</name>
<proteinExistence type="predicted"/>
<keyword evidence="1" id="KW-0808">Transferase</keyword>
<dbReference type="PANTHER" id="PTHR32329">
    <property type="entry name" value="BIFUNCTIONAL PROTEIN [INCLUDES 2-HYDROXYACYL-COA DEHYDRATASE (N-TER) AND ITS ACTIVATOR DOMAIN (C_TERM)-RELATED"/>
    <property type="match status" value="1"/>
</dbReference>
<dbReference type="InterPro" id="IPR051805">
    <property type="entry name" value="Dehydratase_Activator_Redct"/>
</dbReference>
<gene>
    <name evidence="1" type="ORF">EDE15_1162</name>
</gene>
<dbReference type="EMBL" id="RSDW01000001">
    <property type="protein sequence ID" value="RSL15668.1"/>
    <property type="molecule type" value="Genomic_DNA"/>
</dbReference>
<keyword evidence="1" id="KW-0418">Kinase</keyword>
<evidence type="ECO:0000313" key="2">
    <source>
        <dbReference type="Proteomes" id="UP000269669"/>
    </source>
</evidence>
<keyword evidence="2" id="KW-1185">Reference proteome</keyword>
<accession>A0A428MFJ9</accession>